<evidence type="ECO:0000313" key="2">
    <source>
        <dbReference type="Proteomes" id="UP001500021"/>
    </source>
</evidence>
<gene>
    <name evidence="1" type="ORF">GCM10009111_33560</name>
</gene>
<sequence>MMTQANLWQTQIDSSSFAELCAALYQREINVLAQGDFPHCQALQARLKSLPHYVSRTAHAMVQVNNQQHSPLLLDVQNANWSAKQNSTLPLSGQAIDDVNRWYLTSNIRVGLVVPIINRTSKQATIVLDCVDRIDLAKGRVRTNVAGWFELTHSTLEDETSKKLKSFSNDQQLLKPNKKVMMAACAGHTWQGSHKSAPLLPSLRELLLSCNINWKNFKKTAVVTNGLTI</sequence>
<name>A0ABN1LC88_9GAMM</name>
<protein>
    <submittedName>
        <fullName evidence="1">Uncharacterized protein</fullName>
    </submittedName>
</protein>
<keyword evidence="2" id="KW-1185">Reference proteome</keyword>
<accession>A0ABN1LC88</accession>
<proteinExistence type="predicted"/>
<reference evidence="1 2" key="1">
    <citation type="journal article" date="2019" name="Int. J. Syst. Evol. Microbiol.">
        <title>The Global Catalogue of Microorganisms (GCM) 10K type strain sequencing project: providing services to taxonomists for standard genome sequencing and annotation.</title>
        <authorList>
            <consortium name="The Broad Institute Genomics Platform"/>
            <consortium name="The Broad Institute Genome Sequencing Center for Infectious Disease"/>
            <person name="Wu L."/>
            <person name="Ma J."/>
        </authorList>
    </citation>
    <scope>NUCLEOTIDE SEQUENCE [LARGE SCALE GENOMIC DNA]</scope>
    <source>
        <strain evidence="1 2">JCM 15608</strain>
    </source>
</reference>
<dbReference type="Proteomes" id="UP001500021">
    <property type="component" value="Unassembled WGS sequence"/>
</dbReference>
<dbReference type="EMBL" id="BAAAFA010000014">
    <property type="protein sequence ID" value="GAA0823605.1"/>
    <property type="molecule type" value="Genomic_DNA"/>
</dbReference>
<comment type="caution">
    <text evidence="1">The sequence shown here is derived from an EMBL/GenBank/DDBJ whole genome shotgun (WGS) entry which is preliminary data.</text>
</comment>
<organism evidence="1 2">
    <name type="scientific">Colwellia asteriadis</name>
    <dbReference type="NCBI Taxonomy" id="517723"/>
    <lineage>
        <taxon>Bacteria</taxon>
        <taxon>Pseudomonadati</taxon>
        <taxon>Pseudomonadota</taxon>
        <taxon>Gammaproteobacteria</taxon>
        <taxon>Alteromonadales</taxon>
        <taxon>Colwelliaceae</taxon>
        <taxon>Colwellia</taxon>
    </lineage>
</organism>
<evidence type="ECO:0000313" key="1">
    <source>
        <dbReference type="EMBL" id="GAA0823605.1"/>
    </source>
</evidence>